<evidence type="ECO:0000313" key="2">
    <source>
        <dbReference type="EMBL" id="MQY08510.1"/>
    </source>
</evidence>
<dbReference type="RefSeq" id="WP_153539624.1">
    <property type="nucleotide sequence ID" value="NZ_WEGH01000005.1"/>
</dbReference>
<dbReference type="Gene3D" id="3.40.30.10">
    <property type="entry name" value="Glutaredoxin"/>
    <property type="match status" value="1"/>
</dbReference>
<comment type="caution">
    <text evidence="2">The sequence shown here is derived from an EMBL/GenBank/DDBJ whole genome shotgun (WGS) entry which is preliminary data.</text>
</comment>
<dbReference type="InterPro" id="IPR051470">
    <property type="entry name" value="Thiol:disulfide_interchange"/>
</dbReference>
<dbReference type="Pfam" id="PF13098">
    <property type="entry name" value="Thioredoxin_2"/>
    <property type="match status" value="1"/>
</dbReference>
<dbReference type="InterPro" id="IPR036249">
    <property type="entry name" value="Thioredoxin-like_sf"/>
</dbReference>
<dbReference type="OrthoDB" id="12976at2"/>
<dbReference type="InterPro" id="IPR033954">
    <property type="entry name" value="DiS-bond_Isoase_DsbC/G"/>
</dbReference>
<reference evidence="2 3" key="1">
    <citation type="submission" date="2019-10" db="EMBL/GenBank/DDBJ databases">
        <title>Actinomadura rubteroloni sp. nov. and Actinomadura macrotermitis sp. nov., isolated from the gut of fungus growing-termite Macrotermes natalensis.</title>
        <authorList>
            <person name="Benndorf R."/>
            <person name="Martin K."/>
            <person name="Kuefner M."/>
            <person name="De Beer W."/>
            <person name="Kaster A.-K."/>
            <person name="Vollmers J."/>
            <person name="Poulsen M."/>
            <person name="Beemelmanns C."/>
        </authorList>
    </citation>
    <scope>NUCLEOTIDE SEQUENCE [LARGE SCALE GENOMIC DNA]</scope>
    <source>
        <strain evidence="2 3">RB68</strain>
    </source>
</reference>
<protein>
    <submittedName>
        <fullName evidence="2">Putative thiol:disulfide interchange protein DsbC</fullName>
    </submittedName>
</protein>
<evidence type="ECO:0000259" key="1">
    <source>
        <dbReference type="Pfam" id="PF13098"/>
    </source>
</evidence>
<organism evidence="2 3">
    <name type="scientific">Actinomadura macrotermitis</name>
    <dbReference type="NCBI Taxonomy" id="2585200"/>
    <lineage>
        <taxon>Bacteria</taxon>
        <taxon>Bacillati</taxon>
        <taxon>Actinomycetota</taxon>
        <taxon>Actinomycetes</taxon>
        <taxon>Streptosporangiales</taxon>
        <taxon>Thermomonosporaceae</taxon>
        <taxon>Actinomadura</taxon>
    </lineage>
</organism>
<sequence length="145" mass="15714">MAELRFDELPLDLAFTETHGDGRRKVAVFGDPADPFTRELFRDILPKAGDVTVHTIPLPLETYPDADRLTRLVWGAPDRAAAWARLMAEGVEPANPPDAHAPIARLRLAAEELGVDATPTLVFPDGTMIAGALPAGELERRLAAQ</sequence>
<feature type="domain" description="Thioredoxin-like fold" evidence="1">
    <location>
        <begin position="20"/>
        <end position="142"/>
    </location>
</feature>
<dbReference type="EMBL" id="WEGH01000005">
    <property type="protein sequence ID" value="MQY08510.1"/>
    <property type="molecule type" value="Genomic_DNA"/>
</dbReference>
<proteinExistence type="predicted"/>
<gene>
    <name evidence="2" type="primary">dsbC</name>
    <name evidence="2" type="ORF">ACRB68_66190</name>
</gene>
<dbReference type="InterPro" id="IPR012336">
    <property type="entry name" value="Thioredoxin-like_fold"/>
</dbReference>
<dbReference type="AlphaFoldDB" id="A0A7K0C4Z2"/>
<dbReference type="PANTHER" id="PTHR35272:SF3">
    <property type="entry name" value="THIOL:DISULFIDE INTERCHANGE PROTEIN DSBC"/>
    <property type="match status" value="1"/>
</dbReference>
<accession>A0A7K0C4Z2</accession>
<name>A0A7K0C4Z2_9ACTN</name>
<dbReference type="CDD" id="cd03020">
    <property type="entry name" value="DsbA_DsbC_DsbG"/>
    <property type="match status" value="1"/>
</dbReference>
<dbReference type="PANTHER" id="PTHR35272">
    <property type="entry name" value="THIOL:DISULFIDE INTERCHANGE PROTEIN DSBC-RELATED"/>
    <property type="match status" value="1"/>
</dbReference>
<dbReference type="SUPFAM" id="SSF52833">
    <property type="entry name" value="Thioredoxin-like"/>
    <property type="match status" value="1"/>
</dbReference>
<evidence type="ECO:0000313" key="3">
    <source>
        <dbReference type="Proteomes" id="UP000487268"/>
    </source>
</evidence>
<keyword evidence="3" id="KW-1185">Reference proteome</keyword>
<dbReference type="Proteomes" id="UP000487268">
    <property type="component" value="Unassembled WGS sequence"/>
</dbReference>